<name>A0A6M3KYE8_9ZZZZ</name>
<proteinExistence type="predicted"/>
<evidence type="ECO:0000313" key="1">
    <source>
        <dbReference type="EMBL" id="QJA86712.1"/>
    </source>
</evidence>
<gene>
    <name evidence="1" type="ORF">MM415B03132_0018</name>
</gene>
<dbReference type="AlphaFoldDB" id="A0A6M3KYE8"/>
<reference evidence="1" key="1">
    <citation type="submission" date="2020-03" db="EMBL/GenBank/DDBJ databases">
        <title>The deep terrestrial virosphere.</title>
        <authorList>
            <person name="Holmfeldt K."/>
            <person name="Nilsson E."/>
            <person name="Simone D."/>
            <person name="Lopez-Fernandez M."/>
            <person name="Wu X."/>
            <person name="de Brujin I."/>
            <person name="Lundin D."/>
            <person name="Andersson A."/>
            <person name="Bertilsson S."/>
            <person name="Dopson M."/>
        </authorList>
    </citation>
    <scope>NUCLEOTIDE SEQUENCE</scope>
    <source>
        <strain evidence="1">MM415B03132</strain>
    </source>
</reference>
<organism evidence="1">
    <name type="scientific">viral metagenome</name>
    <dbReference type="NCBI Taxonomy" id="1070528"/>
    <lineage>
        <taxon>unclassified sequences</taxon>
        <taxon>metagenomes</taxon>
        <taxon>organismal metagenomes</taxon>
    </lineage>
</organism>
<dbReference type="EMBL" id="MT142654">
    <property type="protein sequence ID" value="QJA86712.1"/>
    <property type="molecule type" value="Genomic_DNA"/>
</dbReference>
<protein>
    <submittedName>
        <fullName evidence="1">Uncharacterized protein</fullName>
    </submittedName>
</protein>
<sequence>MTDKQKMVEVLVSDVLTVPIHEIKFNVPKWLKDEKELCFMYAKKKDKPLTEQVELYWMRTSDTEEIESKKKFLSFIYGEENVKTYKYTKPRSMYF</sequence>
<accession>A0A6M3KYE8</accession>